<proteinExistence type="predicted"/>
<protein>
    <submittedName>
        <fullName evidence="1">Uncharacterized protein</fullName>
    </submittedName>
</protein>
<gene>
    <name evidence="1" type="ORF">ACD_80C00142G0023</name>
</gene>
<comment type="caution">
    <text evidence="1">The sequence shown here is derived from an EMBL/GenBank/DDBJ whole genome shotgun (WGS) entry which is preliminary data.</text>
</comment>
<organism evidence="1">
    <name type="scientific">uncultured bacterium</name>
    <name type="common">gcode 4</name>
    <dbReference type="NCBI Taxonomy" id="1234023"/>
    <lineage>
        <taxon>Bacteria</taxon>
        <taxon>environmental samples</taxon>
    </lineage>
</organism>
<evidence type="ECO:0000313" key="1">
    <source>
        <dbReference type="EMBL" id="EKD24981.1"/>
    </source>
</evidence>
<name>K1XID1_9BACT</name>
<accession>K1XID1</accession>
<dbReference type="EMBL" id="AMFJ01036149">
    <property type="protein sequence ID" value="EKD24981.1"/>
    <property type="molecule type" value="Genomic_DNA"/>
</dbReference>
<dbReference type="AlphaFoldDB" id="K1XID1"/>
<sequence length="586" mass="65769">MYVFKIVTFVTLGLLSMLGMISFAADPSFSITPSSLTGKLHCGYTFGMILNPAGINYNGFSSTIKFDSGNVSLRGMTFNPIFAGPHTSYITDWYLYEAYGLMSAWQSSNTTLQALTFGFTTLQNITSTNLFLTTRTWAAISYGLYTTADGAVINRFLDSFDILTWVNDGAYTFVALPCIPDGESPLMWRNTPINGERYIPSNHTISFVLYDWAGPGVVASPLPMNNSNNRQHYRYSGNAIALPNYVPAPVTVDNQEWVNSGTIQVSVACPTCTLSAPWTNTYLPGNSSMTIVWRTGNITYNKLTRQNKTRGYVVSIASPSPNGYEIEKQINVNINVTDNPNENNATHLWVHSFSFNAPEAPVITRIAPIMPLVPTTFSPFIFTFTDDRAGINTWTMNITIPQFSSWSKSYTWYTYSGTDFTITLISGLPGAWNSWSYQVSFVPKRVFPSNSILQITWSVYDLAGNLWLYTSSFTTAKSCLDWWCADFFTVNILSGTSIWARSFTWNLIQVTWTNINSPYPYLTGINNDILMCGRPYSWTILTWNIWIFSTTWSQINGILYTWSQIYITGMDGIDFVYNNGVIVIIQ</sequence>
<reference evidence="1" key="1">
    <citation type="journal article" date="2012" name="Science">
        <title>Fermentation, hydrogen, and sulfur metabolism in multiple uncultivated bacterial phyla.</title>
        <authorList>
            <person name="Wrighton K.C."/>
            <person name="Thomas B.C."/>
            <person name="Sharon I."/>
            <person name="Miller C.S."/>
            <person name="Castelle C.J."/>
            <person name="VerBerkmoes N.C."/>
            <person name="Wilkins M.J."/>
            <person name="Hettich R.L."/>
            <person name="Lipton M.S."/>
            <person name="Williams K.H."/>
            <person name="Long P.E."/>
            <person name="Banfield J.F."/>
        </authorList>
    </citation>
    <scope>NUCLEOTIDE SEQUENCE [LARGE SCALE GENOMIC DNA]</scope>
</reference>